<organism evidence="1 2">
    <name type="scientific">Porites evermanni</name>
    <dbReference type="NCBI Taxonomy" id="104178"/>
    <lineage>
        <taxon>Eukaryota</taxon>
        <taxon>Metazoa</taxon>
        <taxon>Cnidaria</taxon>
        <taxon>Anthozoa</taxon>
        <taxon>Hexacorallia</taxon>
        <taxon>Scleractinia</taxon>
        <taxon>Fungiina</taxon>
        <taxon>Poritidae</taxon>
        <taxon>Porites</taxon>
    </lineage>
</organism>
<evidence type="ECO:0000313" key="1">
    <source>
        <dbReference type="EMBL" id="CAH3184553.1"/>
    </source>
</evidence>
<proteinExistence type="predicted"/>
<dbReference type="InterPro" id="IPR011993">
    <property type="entry name" value="PH-like_dom_sf"/>
</dbReference>
<keyword evidence="2" id="KW-1185">Reference proteome</keyword>
<dbReference type="Proteomes" id="UP001159427">
    <property type="component" value="Unassembled WGS sequence"/>
</dbReference>
<sequence length="172" mass="19909">MAQSLYHLPSEQVLVECRAIVFSHDINRWVEVGEHNVYSRIQLICIRSPGSTAVYKVLARLESTGTVTINIPLSERVTYHVTEPSWHQIRIDLQGLYYGLRISPDTDGNNFAVIIQHTLRSLQGTQDQPTWPKPLIPLQQVPYLLCQQLQEYLELQTLPLRWIEDVHRQDVI</sequence>
<dbReference type="EMBL" id="CALNXI010002200">
    <property type="protein sequence ID" value="CAH3184553.1"/>
    <property type="molecule type" value="Genomic_DNA"/>
</dbReference>
<comment type="caution">
    <text evidence="1">The sequence shown here is derived from an EMBL/GenBank/DDBJ whole genome shotgun (WGS) entry which is preliminary data.</text>
</comment>
<accession>A0ABN8RZ17</accession>
<dbReference type="SUPFAM" id="SSF50729">
    <property type="entry name" value="PH domain-like"/>
    <property type="match status" value="1"/>
</dbReference>
<gene>
    <name evidence="1" type="ORF">PEVE_00015588</name>
</gene>
<evidence type="ECO:0000313" key="2">
    <source>
        <dbReference type="Proteomes" id="UP001159427"/>
    </source>
</evidence>
<name>A0ABN8RZ17_9CNID</name>
<reference evidence="1 2" key="1">
    <citation type="submission" date="2022-05" db="EMBL/GenBank/DDBJ databases">
        <authorList>
            <consortium name="Genoscope - CEA"/>
            <person name="William W."/>
        </authorList>
    </citation>
    <scope>NUCLEOTIDE SEQUENCE [LARGE SCALE GENOMIC DNA]</scope>
</reference>
<protein>
    <submittedName>
        <fullName evidence="1">Uncharacterized protein</fullName>
    </submittedName>
</protein>
<dbReference type="Gene3D" id="2.30.29.30">
    <property type="entry name" value="Pleckstrin-homology domain (PH domain)/Phosphotyrosine-binding domain (PTB)"/>
    <property type="match status" value="1"/>
</dbReference>